<dbReference type="SUPFAM" id="SSF54523">
    <property type="entry name" value="Pili subunits"/>
    <property type="match status" value="1"/>
</dbReference>
<gene>
    <name evidence="2" type="ORF">ETAA8_64020</name>
</gene>
<proteinExistence type="predicted"/>
<evidence type="ECO:0000256" key="1">
    <source>
        <dbReference type="SAM" id="Phobius"/>
    </source>
</evidence>
<reference evidence="2 3" key="1">
    <citation type="submission" date="2019-02" db="EMBL/GenBank/DDBJ databases">
        <title>Deep-cultivation of Planctomycetes and their phenomic and genomic characterization uncovers novel biology.</title>
        <authorList>
            <person name="Wiegand S."/>
            <person name="Jogler M."/>
            <person name="Boedeker C."/>
            <person name="Pinto D."/>
            <person name="Vollmers J."/>
            <person name="Rivas-Marin E."/>
            <person name="Kohn T."/>
            <person name="Peeters S.H."/>
            <person name="Heuer A."/>
            <person name="Rast P."/>
            <person name="Oberbeckmann S."/>
            <person name="Bunk B."/>
            <person name="Jeske O."/>
            <person name="Meyerdierks A."/>
            <person name="Storesund J.E."/>
            <person name="Kallscheuer N."/>
            <person name="Luecker S."/>
            <person name="Lage O.M."/>
            <person name="Pohl T."/>
            <person name="Merkel B.J."/>
            <person name="Hornburger P."/>
            <person name="Mueller R.-W."/>
            <person name="Bruemmer F."/>
            <person name="Labrenz M."/>
            <person name="Spormann A.M."/>
            <person name="Op den Camp H."/>
            <person name="Overmann J."/>
            <person name="Amann R."/>
            <person name="Jetten M.S.M."/>
            <person name="Mascher T."/>
            <person name="Medema M.H."/>
            <person name="Devos D.P."/>
            <person name="Kaster A.-K."/>
            <person name="Ovreas L."/>
            <person name="Rohde M."/>
            <person name="Galperin M.Y."/>
            <person name="Jogler C."/>
        </authorList>
    </citation>
    <scope>NUCLEOTIDE SEQUENCE [LARGE SCALE GENOMIC DNA]</scope>
    <source>
        <strain evidence="2 3">ETA_A8</strain>
    </source>
</reference>
<accession>A0A517YM06</accession>
<dbReference type="Gene3D" id="3.30.700.10">
    <property type="entry name" value="Glycoprotein, Type 4 Pilin"/>
    <property type="match status" value="1"/>
</dbReference>
<keyword evidence="3" id="KW-1185">Reference proteome</keyword>
<dbReference type="RefSeq" id="WP_145098069.1">
    <property type="nucleotide sequence ID" value="NZ_CP036274.1"/>
</dbReference>
<dbReference type="NCBIfam" id="TIGR02532">
    <property type="entry name" value="IV_pilin_GFxxxE"/>
    <property type="match status" value="1"/>
</dbReference>
<feature type="transmembrane region" description="Helical" evidence="1">
    <location>
        <begin position="21"/>
        <end position="44"/>
    </location>
</feature>
<dbReference type="InterPro" id="IPR045584">
    <property type="entry name" value="Pilin-like"/>
</dbReference>
<keyword evidence="1" id="KW-1133">Transmembrane helix</keyword>
<dbReference type="InterPro" id="IPR012902">
    <property type="entry name" value="N_methyl_site"/>
</dbReference>
<dbReference type="Proteomes" id="UP000315017">
    <property type="component" value="Chromosome"/>
</dbReference>
<evidence type="ECO:0000313" key="3">
    <source>
        <dbReference type="Proteomes" id="UP000315017"/>
    </source>
</evidence>
<sequence>MTQPLINRDDRRQRAPLPRAFTLIEMLVVMLILGLLVAMSLSAFNAAVEQSRVSRTKVIVAKLDQLIMEKWESYRTRPVPIRVSLSSTVNPRTAGQMRLNAIRDLMRMEMPDRKTDVVDGPCYYATSQAMASPALRRAYQRKAQAAAGSSWATTGWTEVSQGAECLYLIVSCMRDGDRNALDYFTESEIGDTDGDGMKEILDAWGRPIEFLRWAPGFTIENGALTMQTSDAANAPDPFDPLKLDSNGFALRPLIMSPGTDKSLDIFTDNTSGFHHYSASNAAPQPFTAFTDGQLPGYPMDRDGDGVSNWVDNITNHYQEAE</sequence>
<protein>
    <recommendedName>
        <fullName evidence="4">Prepilin-type N-terminal cleavage/methylation domain-containing protein</fullName>
    </recommendedName>
</protein>
<dbReference type="Pfam" id="PF07963">
    <property type="entry name" value="N_methyl"/>
    <property type="match status" value="1"/>
</dbReference>
<name>A0A517YM06_9BACT</name>
<dbReference type="KEGG" id="aagg:ETAA8_64020"/>
<evidence type="ECO:0008006" key="4">
    <source>
        <dbReference type="Google" id="ProtNLM"/>
    </source>
</evidence>
<dbReference type="AlphaFoldDB" id="A0A517YM06"/>
<evidence type="ECO:0000313" key="2">
    <source>
        <dbReference type="EMBL" id="QDU31249.1"/>
    </source>
</evidence>
<dbReference type="EMBL" id="CP036274">
    <property type="protein sequence ID" value="QDU31249.1"/>
    <property type="molecule type" value="Genomic_DNA"/>
</dbReference>
<keyword evidence="1" id="KW-0472">Membrane</keyword>
<dbReference type="OrthoDB" id="253619at2"/>
<keyword evidence="1" id="KW-0812">Transmembrane</keyword>
<organism evidence="2 3">
    <name type="scientific">Anatilimnocola aggregata</name>
    <dbReference type="NCBI Taxonomy" id="2528021"/>
    <lineage>
        <taxon>Bacteria</taxon>
        <taxon>Pseudomonadati</taxon>
        <taxon>Planctomycetota</taxon>
        <taxon>Planctomycetia</taxon>
        <taxon>Pirellulales</taxon>
        <taxon>Pirellulaceae</taxon>
        <taxon>Anatilimnocola</taxon>
    </lineage>
</organism>